<dbReference type="PANTHER" id="PTHR43420">
    <property type="entry name" value="ACETYLTRANSFERASE"/>
    <property type="match status" value="1"/>
</dbReference>
<evidence type="ECO:0000256" key="2">
    <source>
        <dbReference type="ARBA" id="ARBA00023315"/>
    </source>
</evidence>
<dbReference type="InterPro" id="IPR050680">
    <property type="entry name" value="YpeA/RimI_acetyltransf"/>
</dbReference>
<evidence type="ECO:0000313" key="4">
    <source>
        <dbReference type="EMBL" id="PJI85318.1"/>
    </source>
</evidence>
<dbReference type="Proteomes" id="UP000228531">
    <property type="component" value="Unassembled WGS sequence"/>
</dbReference>
<keyword evidence="2" id="KW-0012">Acyltransferase</keyword>
<dbReference type="PROSITE" id="PS51186">
    <property type="entry name" value="GNAT"/>
    <property type="match status" value="1"/>
</dbReference>
<dbReference type="GO" id="GO:0016747">
    <property type="term" value="F:acyltransferase activity, transferring groups other than amino-acyl groups"/>
    <property type="evidence" value="ECO:0007669"/>
    <property type="project" value="InterPro"/>
</dbReference>
<sequence>MTPDDMAALHAVAFSTTRAWSAAEFNDLLAHPGTLVKGDCQCFALLRIVLDEAEILTIATHPTKRRQGLARKTLSESEAQSKSQGATKVFLEVAEDNTSAISLYTSTGYAQIGRRPGYYMPKDGAPIAALVFAKSLTTT</sequence>
<accession>A0A2M8W330</accession>
<reference evidence="4 5" key="1">
    <citation type="submission" date="2017-11" db="EMBL/GenBank/DDBJ databases">
        <title>Genomic Encyclopedia of Archaeal and Bacterial Type Strains, Phase II (KMG-II): From Individual Species to Whole Genera.</title>
        <authorList>
            <person name="Goeker M."/>
        </authorList>
    </citation>
    <scope>NUCLEOTIDE SEQUENCE [LARGE SCALE GENOMIC DNA]</scope>
    <source>
        <strain evidence="4 5">DSM 29128</strain>
    </source>
</reference>
<dbReference type="SUPFAM" id="SSF55729">
    <property type="entry name" value="Acyl-CoA N-acyltransferases (Nat)"/>
    <property type="match status" value="1"/>
</dbReference>
<organism evidence="4 5">
    <name type="scientific">Yoonia maricola</name>
    <dbReference type="NCBI Taxonomy" id="420999"/>
    <lineage>
        <taxon>Bacteria</taxon>
        <taxon>Pseudomonadati</taxon>
        <taxon>Pseudomonadota</taxon>
        <taxon>Alphaproteobacteria</taxon>
        <taxon>Rhodobacterales</taxon>
        <taxon>Paracoccaceae</taxon>
        <taxon>Yoonia</taxon>
    </lineage>
</organism>
<feature type="domain" description="N-acetyltransferase" evidence="3">
    <location>
        <begin position="1"/>
        <end position="137"/>
    </location>
</feature>
<dbReference type="Gene3D" id="3.40.630.30">
    <property type="match status" value="1"/>
</dbReference>
<dbReference type="InterPro" id="IPR000182">
    <property type="entry name" value="GNAT_dom"/>
</dbReference>
<evidence type="ECO:0000259" key="3">
    <source>
        <dbReference type="PROSITE" id="PS51186"/>
    </source>
</evidence>
<dbReference type="AlphaFoldDB" id="A0A2M8W330"/>
<dbReference type="OrthoDB" id="9804026at2"/>
<dbReference type="CDD" id="cd04301">
    <property type="entry name" value="NAT_SF"/>
    <property type="match status" value="1"/>
</dbReference>
<dbReference type="EMBL" id="PGTY01000003">
    <property type="protein sequence ID" value="PJI85318.1"/>
    <property type="molecule type" value="Genomic_DNA"/>
</dbReference>
<dbReference type="PANTHER" id="PTHR43420:SF44">
    <property type="entry name" value="ACETYLTRANSFERASE YPEA"/>
    <property type="match status" value="1"/>
</dbReference>
<protein>
    <submittedName>
        <fullName evidence="4">Ribosomal-protein-alanine N-acetyltransferase</fullName>
    </submittedName>
</protein>
<dbReference type="RefSeq" id="WP_100369246.1">
    <property type="nucleotide sequence ID" value="NZ_PGTY01000003.1"/>
</dbReference>
<comment type="caution">
    <text evidence="4">The sequence shown here is derived from an EMBL/GenBank/DDBJ whole genome shotgun (WGS) entry which is preliminary data.</text>
</comment>
<proteinExistence type="predicted"/>
<evidence type="ECO:0000313" key="5">
    <source>
        <dbReference type="Proteomes" id="UP000228531"/>
    </source>
</evidence>
<gene>
    <name evidence="4" type="ORF">BC777_3319</name>
</gene>
<dbReference type="Pfam" id="PF00583">
    <property type="entry name" value="Acetyltransf_1"/>
    <property type="match status" value="1"/>
</dbReference>
<evidence type="ECO:0000256" key="1">
    <source>
        <dbReference type="ARBA" id="ARBA00022679"/>
    </source>
</evidence>
<keyword evidence="5" id="KW-1185">Reference proteome</keyword>
<name>A0A2M8W330_9RHOB</name>
<keyword evidence="1 4" id="KW-0808">Transferase</keyword>
<dbReference type="InterPro" id="IPR016181">
    <property type="entry name" value="Acyl_CoA_acyltransferase"/>
</dbReference>